<dbReference type="CDD" id="cd17896">
    <property type="entry name" value="AGPR_2_N"/>
    <property type="match status" value="1"/>
</dbReference>
<dbReference type="EC" id="1.2.1.38" evidence="6"/>
<evidence type="ECO:0000256" key="2">
    <source>
        <dbReference type="ARBA" id="ARBA00022571"/>
    </source>
</evidence>
<dbReference type="CDD" id="cd23935">
    <property type="entry name" value="AGPR_2_C"/>
    <property type="match status" value="1"/>
</dbReference>
<comment type="subcellular location">
    <subcellularLocation>
        <location evidence="6">Cytoplasm</location>
    </subcellularLocation>
</comment>
<dbReference type="GO" id="GO:0006526">
    <property type="term" value="P:L-arginine biosynthetic process"/>
    <property type="evidence" value="ECO:0007669"/>
    <property type="project" value="UniProtKB-UniRule"/>
</dbReference>
<keyword evidence="4 6" id="KW-0521">NADP</keyword>
<comment type="caution">
    <text evidence="8">The sequence shown here is derived from an EMBL/GenBank/DDBJ whole genome shotgun (WGS) entry which is preliminary data.</text>
</comment>
<evidence type="ECO:0000256" key="5">
    <source>
        <dbReference type="ARBA" id="ARBA00023002"/>
    </source>
</evidence>
<keyword evidence="3 6" id="KW-0028">Amino-acid biosynthesis</keyword>
<dbReference type="AlphaFoldDB" id="A0A6L8VA71"/>
<comment type="catalytic activity">
    <reaction evidence="6">
        <text>N-acetyl-L-glutamate 5-semialdehyde + phosphate + NADP(+) = N-acetyl-L-glutamyl 5-phosphate + NADPH + H(+)</text>
        <dbReference type="Rhea" id="RHEA:21588"/>
        <dbReference type="ChEBI" id="CHEBI:15378"/>
        <dbReference type="ChEBI" id="CHEBI:29123"/>
        <dbReference type="ChEBI" id="CHEBI:43474"/>
        <dbReference type="ChEBI" id="CHEBI:57783"/>
        <dbReference type="ChEBI" id="CHEBI:57936"/>
        <dbReference type="ChEBI" id="CHEBI:58349"/>
        <dbReference type="EC" id="1.2.1.38"/>
    </reaction>
</comment>
<dbReference type="SMART" id="SM00859">
    <property type="entry name" value="Semialdhyde_dh"/>
    <property type="match status" value="1"/>
</dbReference>
<accession>A0A6L8VA71</accession>
<dbReference type="HAMAP" id="MF_01110">
    <property type="entry name" value="ArgC_type2"/>
    <property type="match status" value="1"/>
</dbReference>
<evidence type="ECO:0000256" key="1">
    <source>
        <dbReference type="ARBA" id="ARBA00022490"/>
    </source>
</evidence>
<keyword evidence="2 6" id="KW-0055">Arginine biosynthesis</keyword>
<name>A0A6L8VA71_9BACL</name>
<dbReference type="UniPathway" id="UPA00068">
    <property type="reaction ID" value="UER00108"/>
</dbReference>
<protein>
    <recommendedName>
        <fullName evidence="6">N-acetyl-gamma-glutamyl-phosphate reductase</fullName>
        <shortName evidence="6">AGPR</shortName>
        <ecNumber evidence="6">1.2.1.38</ecNumber>
    </recommendedName>
    <alternativeName>
        <fullName evidence="6">N-acetyl-glutamate semialdehyde dehydrogenase</fullName>
        <shortName evidence="6">NAGSA dehydrogenase</shortName>
    </alternativeName>
</protein>
<evidence type="ECO:0000313" key="8">
    <source>
        <dbReference type="EMBL" id="MZQ86521.1"/>
    </source>
</evidence>
<dbReference type="GO" id="GO:0003942">
    <property type="term" value="F:N-acetyl-gamma-glutamyl-phosphate reductase activity"/>
    <property type="evidence" value="ECO:0007669"/>
    <property type="project" value="UniProtKB-UniRule"/>
</dbReference>
<dbReference type="InterPro" id="IPR000534">
    <property type="entry name" value="Semialdehyde_DH_NAD-bd"/>
</dbReference>
<evidence type="ECO:0000256" key="3">
    <source>
        <dbReference type="ARBA" id="ARBA00022605"/>
    </source>
</evidence>
<dbReference type="GO" id="GO:0051287">
    <property type="term" value="F:NAD binding"/>
    <property type="evidence" value="ECO:0007669"/>
    <property type="project" value="InterPro"/>
</dbReference>
<evidence type="ECO:0000259" key="7">
    <source>
        <dbReference type="SMART" id="SM00859"/>
    </source>
</evidence>
<dbReference type="RefSeq" id="WP_161410926.1">
    <property type="nucleotide sequence ID" value="NZ_WTUZ01000039.1"/>
</dbReference>
<comment type="similarity">
    <text evidence="6">Belongs to the NAGSA dehydrogenase family. Type 2 subfamily.</text>
</comment>
<gene>
    <name evidence="6 8" type="primary">argC</name>
    <name evidence="8" type="ORF">GQF01_30900</name>
</gene>
<keyword evidence="9" id="KW-1185">Reference proteome</keyword>
<reference evidence="8 9" key="1">
    <citation type="submission" date="2019-12" db="EMBL/GenBank/DDBJ databases">
        <title>Paenibacillus sp. nov. sp. isolated from soil.</title>
        <authorList>
            <person name="Kim J."/>
            <person name="Jeong S.E."/>
            <person name="Jung H.S."/>
            <person name="Jeon C.O."/>
        </authorList>
    </citation>
    <scope>NUCLEOTIDE SEQUENCE [LARGE SCALE GENOMIC DNA]</scope>
    <source>
        <strain evidence="8 9">5J-6</strain>
    </source>
</reference>
<organism evidence="8 9">
    <name type="scientific">Paenibacillus silvestris</name>
    <dbReference type="NCBI Taxonomy" id="2606219"/>
    <lineage>
        <taxon>Bacteria</taxon>
        <taxon>Bacillati</taxon>
        <taxon>Bacillota</taxon>
        <taxon>Bacilli</taxon>
        <taxon>Bacillales</taxon>
        <taxon>Paenibacillaceae</taxon>
        <taxon>Paenibacillus</taxon>
    </lineage>
</organism>
<dbReference type="InterPro" id="IPR058924">
    <property type="entry name" value="AGPR_dimerisation_dom"/>
</dbReference>
<dbReference type="Proteomes" id="UP000481087">
    <property type="component" value="Unassembled WGS sequence"/>
</dbReference>
<feature type="domain" description="Semialdehyde dehydrogenase NAD-binding" evidence="7">
    <location>
        <begin position="4"/>
        <end position="105"/>
    </location>
</feature>
<dbReference type="GO" id="GO:0005737">
    <property type="term" value="C:cytoplasm"/>
    <property type="evidence" value="ECO:0007669"/>
    <property type="project" value="UniProtKB-SubCell"/>
</dbReference>
<dbReference type="NCBIfam" id="TIGR01851">
    <property type="entry name" value="argC_other"/>
    <property type="match status" value="1"/>
</dbReference>
<dbReference type="Pfam" id="PF01118">
    <property type="entry name" value="Semialdhyde_dh"/>
    <property type="match status" value="1"/>
</dbReference>
<comment type="pathway">
    <text evidence="6">Amino-acid biosynthesis; L-arginine biosynthesis; N(2)-acetyl-L-ornithine from L-glutamate: step 3/4.</text>
</comment>
<dbReference type="Gene3D" id="3.40.50.720">
    <property type="entry name" value="NAD(P)-binding Rossmann-like Domain"/>
    <property type="match status" value="1"/>
</dbReference>
<feature type="active site" evidence="6">
    <location>
        <position position="116"/>
    </location>
</feature>
<keyword evidence="1 6" id="KW-0963">Cytoplasm</keyword>
<keyword evidence="5 6" id="KW-0560">Oxidoreductase</keyword>
<comment type="function">
    <text evidence="6">Catalyzes the NADPH-dependent reduction of N-acetyl-5-glutamyl phosphate to yield N-acetyl-L-glutamate 5-semialdehyde.</text>
</comment>
<dbReference type="Gene3D" id="3.30.360.10">
    <property type="entry name" value="Dihydrodipicolinate Reductase, domain 2"/>
    <property type="match status" value="1"/>
</dbReference>
<evidence type="ECO:0000256" key="6">
    <source>
        <dbReference type="HAMAP-Rule" id="MF_01110"/>
    </source>
</evidence>
<dbReference type="InterPro" id="IPR010136">
    <property type="entry name" value="AGPR_type-2"/>
</dbReference>
<dbReference type="SUPFAM" id="SSF55347">
    <property type="entry name" value="Glyceraldehyde-3-phosphate dehydrogenase-like, C-terminal domain"/>
    <property type="match status" value="1"/>
</dbReference>
<evidence type="ECO:0000256" key="4">
    <source>
        <dbReference type="ARBA" id="ARBA00022857"/>
    </source>
</evidence>
<dbReference type="EMBL" id="WTUZ01000039">
    <property type="protein sequence ID" value="MZQ86521.1"/>
    <property type="molecule type" value="Genomic_DNA"/>
</dbReference>
<evidence type="ECO:0000313" key="9">
    <source>
        <dbReference type="Proteomes" id="UP000481087"/>
    </source>
</evidence>
<sequence length="317" mass="35408">MKQKVFVDGQEGTTGLKIHEYLSKIPNIEVIQIDSDKRKDYEARKALLNEADLVFLCLPDSASRESVSMISNPKTKVIDASTAFRTDSTWTYGLPELHKDQRNNIHHSSRVAVPGCHATGFIVAMHPLVAQGIIPIDYPATCYSLTGYSGGGKKLISEYEDLKKDQLFAPRPYSLGLNHKHLPEMQLYAGLNAPPIFTPIVANYFQGDAVTIPLFPRLFKKKVTASNVQELLASYYKDERFIRVIPYDSEAYLEDGYFNLTRCNHTNNLDIFVFGHEDQILLVSRFDNLGKGASGAAIQNMNIMLGFDEGVGLNIEA</sequence>
<dbReference type="SUPFAM" id="SSF51735">
    <property type="entry name" value="NAD(P)-binding Rossmann-fold domains"/>
    <property type="match status" value="1"/>
</dbReference>
<dbReference type="PANTHER" id="PTHR32338">
    <property type="entry name" value="N-ACETYL-GAMMA-GLUTAMYL-PHOSPHATE REDUCTASE, CHLOROPLASTIC-RELATED-RELATED"/>
    <property type="match status" value="1"/>
</dbReference>
<dbReference type="PANTHER" id="PTHR32338:SF10">
    <property type="entry name" value="N-ACETYL-GAMMA-GLUTAMYL-PHOSPHATE REDUCTASE, CHLOROPLASTIC-RELATED"/>
    <property type="match status" value="1"/>
</dbReference>
<dbReference type="Pfam" id="PF22698">
    <property type="entry name" value="Semialdhyde_dhC_1"/>
    <property type="match status" value="1"/>
</dbReference>
<dbReference type="InterPro" id="IPR036291">
    <property type="entry name" value="NAD(P)-bd_dom_sf"/>
</dbReference>
<proteinExistence type="inferred from homology"/>
<dbReference type="InterPro" id="IPR050085">
    <property type="entry name" value="AGPR"/>
</dbReference>